<dbReference type="PANTHER" id="PTHR11564">
    <property type="entry name" value="SIGNAL RECOGNITION PARTICLE 54K PROTEIN SRP54"/>
    <property type="match status" value="1"/>
</dbReference>
<keyword evidence="5 9" id="KW-0342">GTP-binding</keyword>
<dbReference type="RefSeq" id="WP_271429150.1">
    <property type="nucleotide sequence ID" value="NZ_JAQIPB010000007.1"/>
</dbReference>
<dbReference type="PROSITE" id="PS00300">
    <property type="entry name" value="SRP54"/>
    <property type="match status" value="1"/>
</dbReference>
<comment type="similarity">
    <text evidence="1 9">Belongs to the GTP-binding SRP family. SRP54 subfamily.</text>
</comment>
<dbReference type="InterPro" id="IPR036891">
    <property type="entry name" value="Signal_recog_part_SRP54_M_sf"/>
</dbReference>
<dbReference type="Pfam" id="PF02881">
    <property type="entry name" value="SRP54_N"/>
    <property type="match status" value="1"/>
</dbReference>
<dbReference type="SUPFAM" id="SSF47446">
    <property type="entry name" value="Signal peptide-binding domain"/>
    <property type="match status" value="1"/>
</dbReference>
<evidence type="ECO:0000313" key="11">
    <source>
        <dbReference type="EMBL" id="MDA7417917.1"/>
    </source>
</evidence>
<comment type="caution">
    <text evidence="11">The sequence shown here is derived from an EMBL/GenBank/DDBJ whole genome shotgun (WGS) entry which is preliminary data.</text>
</comment>
<dbReference type="Gene3D" id="3.40.50.300">
    <property type="entry name" value="P-loop containing nucleotide triphosphate hydrolases"/>
    <property type="match status" value="1"/>
</dbReference>
<dbReference type="EMBL" id="JAQIPB010000007">
    <property type="protein sequence ID" value="MDA7417917.1"/>
    <property type="molecule type" value="Genomic_DNA"/>
</dbReference>
<dbReference type="SMART" id="SM00962">
    <property type="entry name" value="SRP54"/>
    <property type="match status" value="1"/>
</dbReference>
<evidence type="ECO:0000256" key="4">
    <source>
        <dbReference type="ARBA" id="ARBA00022884"/>
    </source>
</evidence>
<evidence type="ECO:0000256" key="6">
    <source>
        <dbReference type="ARBA" id="ARBA00023135"/>
    </source>
</evidence>
<dbReference type="InterPro" id="IPR027417">
    <property type="entry name" value="P-loop_NTPase"/>
</dbReference>
<reference evidence="11" key="1">
    <citation type="submission" date="2023-01" db="EMBL/GenBank/DDBJ databases">
        <title>Xenophilus mangrovi sp. nov., isolated from soil of Mangrove nature reserve.</title>
        <authorList>
            <person name="Xu S."/>
            <person name="Liu Z."/>
            <person name="Xu Y."/>
        </authorList>
    </citation>
    <scope>NUCLEOTIDE SEQUENCE</scope>
    <source>
        <strain evidence="11">YW8</strain>
    </source>
</reference>
<dbReference type="Pfam" id="PF00448">
    <property type="entry name" value="SRP54"/>
    <property type="match status" value="1"/>
</dbReference>
<proteinExistence type="inferred from homology"/>
<dbReference type="GO" id="GO:0048500">
    <property type="term" value="C:signal recognition particle"/>
    <property type="evidence" value="ECO:0007669"/>
    <property type="project" value="UniProtKB-UniRule"/>
</dbReference>
<evidence type="ECO:0000256" key="2">
    <source>
        <dbReference type="ARBA" id="ARBA00022741"/>
    </source>
</evidence>
<dbReference type="CDD" id="cd18539">
    <property type="entry name" value="SRP_G"/>
    <property type="match status" value="1"/>
</dbReference>
<comment type="domain">
    <text evidence="9">Composed of three domains: the N-terminal N domain, which is responsible for interactions with the ribosome, the central G domain, which binds GTP, and the C-terminal M domain, which binds the RNA and the signal sequence of the RNC.</text>
</comment>
<sequence length="462" mass="49643">MATALTDKFSRIVKTMSGQARITDANVQDMMREVRMALLEADVALPVVRDFVNRVKDKAMGEEVLGSLKPGQALVGIVNRELAATMGEGVADINLAAQPPAVILMAGLQGAGKTTTTAKLAKHLIEKRKKKVLTVSGDVYRPAAIEQLKTVTKQAGAEWFPSTPDQKPLDIAAAALDYAKKHHFDVLLVDTAGRLAIDELLMNEIKGLHAALKPVETLFVVDAMQGQDAVNTAKAFREALPLTGIVLTKMDGDSRGGAALSVRQITGVPIKFAGVSEKIDGLERFDAERHAGRILGMGDIVALVEQVSAGVDVEAAKKLAGKVKSGHFDLEDFLAQLQQMKQMGGLSSLMDKLPAQLAGKATDADLTRAERDVRRKEGIIHSMTPLERRKPELIKANRKKRIAAGAGVQVQEVNRLLNEFEQMQGMMKKMKGGGLMKMMKRLGGMKGMPPGMGGMGGGKLPF</sequence>
<evidence type="ECO:0000256" key="5">
    <source>
        <dbReference type="ARBA" id="ARBA00023134"/>
    </source>
</evidence>
<dbReference type="NCBIfam" id="TIGR00959">
    <property type="entry name" value="ffh"/>
    <property type="match status" value="1"/>
</dbReference>
<dbReference type="EC" id="3.6.5.4" evidence="9"/>
<evidence type="ECO:0000313" key="12">
    <source>
        <dbReference type="Proteomes" id="UP001212602"/>
    </source>
</evidence>
<dbReference type="GO" id="GO:0008312">
    <property type="term" value="F:7S RNA binding"/>
    <property type="evidence" value="ECO:0007669"/>
    <property type="project" value="InterPro"/>
</dbReference>
<keyword evidence="6 9" id="KW-0733">Signal recognition particle</keyword>
<dbReference type="InterPro" id="IPR013822">
    <property type="entry name" value="Signal_recog_particl_SRP54_hlx"/>
</dbReference>
<evidence type="ECO:0000256" key="9">
    <source>
        <dbReference type="HAMAP-Rule" id="MF_00306"/>
    </source>
</evidence>
<dbReference type="InterPro" id="IPR022941">
    <property type="entry name" value="SRP54"/>
</dbReference>
<comment type="function">
    <text evidence="9">Involved in targeting and insertion of nascent membrane proteins into the cytoplasmic membrane. Binds to the hydrophobic signal sequence of the ribosome-nascent chain (RNC) as it emerges from the ribosomes. The SRP-RNC complex is then targeted to the cytoplasmic membrane where it interacts with the SRP receptor FtsY. Interaction with FtsY leads to the transfer of the RNC complex to the Sec translocase for insertion into the membrane, the hydrolysis of GTP by both Ffh and FtsY, and the dissociation of the SRP-FtsY complex into the individual components.</text>
</comment>
<dbReference type="InterPro" id="IPR003593">
    <property type="entry name" value="AAA+_ATPase"/>
</dbReference>
<organism evidence="11 12">
    <name type="scientific">Xenophilus arseniciresistens</name>
    <dbReference type="NCBI Taxonomy" id="1283306"/>
    <lineage>
        <taxon>Bacteria</taxon>
        <taxon>Pseudomonadati</taxon>
        <taxon>Pseudomonadota</taxon>
        <taxon>Betaproteobacteria</taxon>
        <taxon>Burkholderiales</taxon>
        <taxon>Comamonadaceae</taxon>
        <taxon>Xenophilus</taxon>
    </lineage>
</organism>
<comment type="catalytic activity">
    <reaction evidence="8 9">
        <text>GTP + H2O = GDP + phosphate + H(+)</text>
        <dbReference type="Rhea" id="RHEA:19669"/>
        <dbReference type="ChEBI" id="CHEBI:15377"/>
        <dbReference type="ChEBI" id="CHEBI:15378"/>
        <dbReference type="ChEBI" id="CHEBI:37565"/>
        <dbReference type="ChEBI" id="CHEBI:43474"/>
        <dbReference type="ChEBI" id="CHEBI:58189"/>
        <dbReference type="EC" id="3.6.5.4"/>
    </reaction>
</comment>
<evidence type="ECO:0000259" key="10">
    <source>
        <dbReference type="PROSITE" id="PS00300"/>
    </source>
</evidence>
<dbReference type="SUPFAM" id="SSF52540">
    <property type="entry name" value="P-loop containing nucleoside triphosphate hydrolases"/>
    <property type="match status" value="1"/>
</dbReference>
<dbReference type="InterPro" id="IPR004780">
    <property type="entry name" value="SRP"/>
</dbReference>
<dbReference type="GO" id="GO:0005525">
    <property type="term" value="F:GTP binding"/>
    <property type="evidence" value="ECO:0007669"/>
    <property type="project" value="UniProtKB-UniRule"/>
</dbReference>
<dbReference type="AlphaFoldDB" id="A0AAE3T070"/>
<evidence type="ECO:0000256" key="3">
    <source>
        <dbReference type="ARBA" id="ARBA00022801"/>
    </source>
</evidence>
<dbReference type="FunFam" id="3.40.50.300:FF:000022">
    <property type="entry name" value="Signal recognition particle 54 kDa subunit"/>
    <property type="match status" value="1"/>
</dbReference>
<dbReference type="Gene3D" id="1.20.120.140">
    <property type="entry name" value="Signal recognition particle SRP54, nucleotide-binding domain"/>
    <property type="match status" value="1"/>
</dbReference>
<evidence type="ECO:0000256" key="8">
    <source>
        <dbReference type="ARBA" id="ARBA00048027"/>
    </source>
</evidence>
<feature type="binding site" evidence="9">
    <location>
        <begin position="190"/>
        <end position="194"/>
    </location>
    <ligand>
        <name>GTP</name>
        <dbReference type="ChEBI" id="CHEBI:37565"/>
    </ligand>
</feature>
<dbReference type="Pfam" id="PF02978">
    <property type="entry name" value="SRP_SPB"/>
    <property type="match status" value="1"/>
</dbReference>
<protein>
    <recommendedName>
        <fullName evidence="9">Signal recognition particle protein</fullName>
        <ecNumber evidence="9">3.6.5.4</ecNumber>
    </recommendedName>
    <alternativeName>
        <fullName evidence="9">Fifty-four homolog</fullName>
    </alternativeName>
</protein>
<keyword evidence="4 9" id="KW-0694">RNA-binding</keyword>
<dbReference type="Gene3D" id="1.10.260.30">
    <property type="entry name" value="Signal recognition particle, SRP54 subunit, M-domain"/>
    <property type="match status" value="1"/>
</dbReference>
<name>A0AAE3T070_9BURK</name>
<keyword evidence="2 9" id="KW-0547">Nucleotide-binding</keyword>
<dbReference type="PANTHER" id="PTHR11564:SF5">
    <property type="entry name" value="SIGNAL RECOGNITION PARTICLE SUBUNIT SRP54"/>
    <property type="match status" value="1"/>
</dbReference>
<accession>A0AAE3T070</accession>
<dbReference type="Proteomes" id="UP001212602">
    <property type="component" value="Unassembled WGS sequence"/>
</dbReference>
<keyword evidence="9" id="KW-0963">Cytoplasm</keyword>
<keyword evidence="3 9" id="KW-0378">Hydrolase</keyword>
<dbReference type="GO" id="GO:0006614">
    <property type="term" value="P:SRP-dependent cotranslational protein targeting to membrane"/>
    <property type="evidence" value="ECO:0007669"/>
    <property type="project" value="InterPro"/>
</dbReference>
<gene>
    <name evidence="9 11" type="primary">ffh</name>
    <name evidence="11" type="ORF">PGB34_16250</name>
</gene>
<evidence type="ECO:0000256" key="7">
    <source>
        <dbReference type="ARBA" id="ARBA00023274"/>
    </source>
</evidence>
<comment type="subcellular location">
    <subcellularLocation>
        <location evidence="9">Cytoplasm</location>
    </subcellularLocation>
    <text evidence="9">The SRP-RNC complex is targeted to the cytoplasmic membrane.</text>
</comment>
<keyword evidence="7 9" id="KW-0687">Ribonucleoprotein</keyword>
<dbReference type="InterPro" id="IPR000897">
    <property type="entry name" value="SRP54_GTPase_dom"/>
</dbReference>
<feature type="domain" description="SRP54-type proteins GTP-binding" evidence="10">
    <location>
        <begin position="269"/>
        <end position="282"/>
    </location>
</feature>
<dbReference type="HAMAP" id="MF_00306">
    <property type="entry name" value="SRP54"/>
    <property type="match status" value="1"/>
</dbReference>
<feature type="binding site" evidence="9">
    <location>
        <begin position="107"/>
        <end position="114"/>
    </location>
    <ligand>
        <name>GTP</name>
        <dbReference type="ChEBI" id="CHEBI:37565"/>
    </ligand>
</feature>
<dbReference type="GO" id="GO:0003924">
    <property type="term" value="F:GTPase activity"/>
    <property type="evidence" value="ECO:0007669"/>
    <property type="project" value="UniProtKB-UniRule"/>
</dbReference>
<comment type="subunit">
    <text evidence="9">Part of the signal recognition particle protein translocation system, which is composed of SRP and FtsY. SRP is a ribonucleoprotein composed of Ffh and a 4.5S RNA molecule.</text>
</comment>
<keyword evidence="12" id="KW-1185">Reference proteome</keyword>
<evidence type="ECO:0000256" key="1">
    <source>
        <dbReference type="ARBA" id="ARBA00005450"/>
    </source>
</evidence>
<dbReference type="InterPro" id="IPR042101">
    <property type="entry name" value="SRP54_N_sf"/>
</dbReference>
<dbReference type="SMART" id="SM00382">
    <property type="entry name" value="AAA"/>
    <property type="match status" value="1"/>
</dbReference>
<dbReference type="SMART" id="SM00963">
    <property type="entry name" value="SRP54_N"/>
    <property type="match status" value="1"/>
</dbReference>
<dbReference type="InterPro" id="IPR004125">
    <property type="entry name" value="Signal_recog_particle_SRP54_M"/>
</dbReference>
<feature type="binding site" evidence="9">
    <location>
        <begin position="248"/>
        <end position="251"/>
    </location>
    <ligand>
        <name>GTP</name>
        <dbReference type="ChEBI" id="CHEBI:37565"/>
    </ligand>
</feature>